<dbReference type="PANTHER" id="PTHR30204">
    <property type="entry name" value="REDOX-CYCLING DRUG-SENSING TRANSCRIPTIONAL ACTIVATOR SOXR"/>
    <property type="match status" value="1"/>
</dbReference>
<dbReference type="InterPro" id="IPR009061">
    <property type="entry name" value="DNA-bd_dom_put_sf"/>
</dbReference>
<dbReference type="RefSeq" id="WP_307478159.1">
    <property type="nucleotide sequence ID" value="NZ_JAUSUB010000027.1"/>
</dbReference>
<dbReference type="Proteomes" id="UP001238088">
    <property type="component" value="Unassembled WGS sequence"/>
</dbReference>
<dbReference type="PROSITE" id="PS50937">
    <property type="entry name" value="HTH_MERR_2"/>
    <property type="match status" value="1"/>
</dbReference>
<evidence type="ECO:0000256" key="3">
    <source>
        <dbReference type="ARBA" id="ARBA00023125"/>
    </source>
</evidence>
<evidence type="ECO:0000259" key="5">
    <source>
        <dbReference type="PROSITE" id="PS50937"/>
    </source>
</evidence>
<dbReference type="Gene3D" id="1.10.1660.10">
    <property type="match status" value="1"/>
</dbReference>
<evidence type="ECO:0000256" key="4">
    <source>
        <dbReference type="ARBA" id="ARBA00023163"/>
    </source>
</evidence>
<keyword evidence="7" id="KW-1185">Reference proteome</keyword>
<organism evidence="6 7">
    <name type="scientific">Cytobacillus purgationiresistens</name>
    <dbReference type="NCBI Taxonomy" id="863449"/>
    <lineage>
        <taxon>Bacteria</taxon>
        <taxon>Bacillati</taxon>
        <taxon>Bacillota</taxon>
        <taxon>Bacilli</taxon>
        <taxon>Bacillales</taxon>
        <taxon>Bacillaceae</taxon>
        <taxon>Cytobacillus</taxon>
    </lineage>
</organism>
<proteinExistence type="predicted"/>
<dbReference type="SMART" id="SM00422">
    <property type="entry name" value="HTH_MERR"/>
    <property type="match status" value="1"/>
</dbReference>
<evidence type="ECO:0000256" key="2">
    <source>
        <dbReference type="ARBA" id="ARBA00023015"/>
    </source>
</evidence>
<keyword evidence="4" id="KW-0804">Transcription</keyword>
<dbReference type="InterPro" id="IPR000551">
    <property type="entry name" value="MerR-type_HTH_dom"/>
</dbReference>
<sequence length="248" mass="29013">MGETIGEFAKRMNVTVRTLRYYDEIGLLQPQNVNEQGHKVYESQEVNILQRIQAWKFLGIPLEEIKPLIEESTNNLSATLSHQKNLLIQQRKRLNAMIEAVEDTEQIMTHSKDQSAESIDILYIALNMYRMEEEQEKFFQAHLPEELTTKLFHRSEEERGKLIAQNTRYLHHMLQAMKNGTDPASDEVQMILTEVLKNSQNFTDPEIVKKIADNIELFEANEHLFTSMLPQALKEYSDSAMQYYYLNQ</sequence>
<keyword evidence="3 6" id="KW-0238">DNA-binding</keyword>
<dbReference type="CDD" id="cd01106">
    <property type="entry name" value="HTH_TipAL-Mta"/>
    <property type="match status" value="1"/>
</dbReference>
<evidence type="ECO:0000256" key="1">
    <source>
        <dbReference type="ARBA" id="ARBA00022491"/>
    </source>
</evidence>
<keyword evidence="2" id="KW-0805">Transcription regulation</keyword>
<dbReference type="PANTHER" id="PTHR30204:SF69">
    <property type="entry name" value="MERR-FAMILY TRANSCRIPTIONAL REGULATOR"/>
    <property type="match status" value="1"/>
</dbReference>
<dbReference type="Pfam" id="PF13411">
    <property type="entry name" value="MerR_1"/>
    <property type="match status" value="1"/>
</dbReference>
<accession>A0ABU0AN70</accession>
<feature type="domain" description="HTH merR-type" evidence="5">
    <location>
        <begin position="1"/>
        <end position="71"/>
    </location>
</feature>
<evidence type="ECO:0000313" key="7">
    <source>
        <dbReference type="Proteomes" id="UP001238088"/>
    </source>
</evidence>
<keyword evidence="1" id="KW-0678">Repressor</keyword>
<dbReference type="PRINTS" id="PR00040">
    <property type="entry name" value="HTHMERR"/>
</dbReference>
<name>A0ABU0AN70_9BACI</name>
<gene>
    <name evidence="6" type="ORF">J2S17_004617</name>
</gene>
<dbReference type="GO" id="GO:0003677">
    <property type="term" value="F:DNA binding"/>
    <property type="evidence" value="ECO:0007669"/>
    <property type="project" value="UniProtKB-KW"/>
</dbReference>
<evidence type="ECO:0000313" key="6">
    <source>
        <dbReference type="EMBL" id="MDQ0272724.1"/>
    </source>
</evidence>
<comment type="caution">
    <text evidence="6">The sequence shown here is derived from an EMBL/GenBank/DDBJ whole genome shotgun (WGS) entry which is preliminary data.</text>
</comment>
<dbReference type="SUPFAM" id="SSF46955">
    <property type="entry name" value="Putative DNA-binding domain"/>
    <property type="match status" value="1"/>
</dbReference>
<dbReference type="InterPro" id="IPR047057">
    <property type="entry name" value="MerR_fam"/>
</dbReference>
<protein>
    <submittedName>
        <fullName evidence="6">DNA-binding transcriptional MerR regulator</fullName>
    </submittedName>
</protein>
<reference evidence="6 7" key="1">
    <citation type="submission" date="2023-07" db="EMBL/GenBank/DDBJ databases">
        <title>Genomic Encyclopedia of Type Strains, Phase IV (KMG-IV): sequencing the most valuable type-strain genomes for metagenomic binning, comparative biology and taxonomic classification.</title>
        <authorList>
            <person name="Goeker M."/>
        </authorList>
    </citation>
    <scope>NUCLEOTIDE SEQUENCE [LARGE SCALE GENOMIC DNA]</scope>
    <source>
        <strain evidence="6 7">DSM 23494</strain>
    </source>
</reference>
<dbReference type="EMBL" id="JAUSUB010000027">
    <property type="protein sequence ID" value="MDQ0272724.1"/>
    <property type="molecule type" value="Genomic_DNA"/>
</dbReference>